<dbReference type="AlphaFoldDB" id="A0A371IQ86"/>
<accession>A0A371IQ86</accession>
<dbReference type="Proteomes" id="UP000243494">
    <property type="component" value="Unassembled WGS sequence"/>
</dbReference>
<comment type="caution">
    <text evidence="1">The sequence shown here is derived from an EMBL/GenBank/DDBJ whole genome shotgun (WGS) entry which is preliminary data.</text>
</comment>
<proteinExistence type="predicted"/>
<evidence type="ECO:0000313" key="2">
    <source>
        <dbReference type="Proteomes" id="UP000243494"/>
    </source>
</evidence>
<gene>
    <name evidence="1" type="ORF">CHF27_012295</name>
</gene>
<reference evidence="1 2" key="1">
    <citation type="journal article" date="2017" name="Genome Announc.">
        <title>Draft Genome Sequence of Romboutsia maritimum sp. nov. Strain CCRI-22766(T), Isolated from Coastal Estuarine Mud.</title>
        <authorList>
            <person name="Maheux A.F."/>
            <person name="Boudreau D.K."/>
            <person name="Berube E."/>
            <person name="Boissinot M."/>
            <person name="Raymond F."/>
            <person name="Brodeur S."/>
            <person name="Corbeil J."/>
            <person name="Brightwell G."/>
            <person name="Broda D."/>
            <person name="Omar R.F."/>
            <person name="Bergeron M.G."/>
        </authorList>
    </citation>
    <scope>NUCLEOTIDE SEQUENCE [LARGE SCALE GENOMIC DNA]</scope>
    <source>
        <strain evidence="1 2">CCRI-22766</strain>
    </source>
</reference>
<evidence type="ECO:0000313" key="1">
    <source>
        <dbReference type="EMBL" id="RDY22647.1"/>
    </source>
</evidence>
<dbReference type="PROSITE" id="PS51257">
    <property type="entry name" value="PROKAR_LIPOPROTEIN"/>
    <property type="match status" value="1"/>
</dbReference>
<protein>
    <submittedName>
        <fullName evidence="1">Uncharacterized protein</fullName>
    </submittedName>
</protein>
<keyword evidence="2" id="KW-1185">Reference proteome</keyword>
<name>A0A371IQ86_9FIRM</name>
<dbReference type="EMBL" id="NOJZ02000033">
    <property type="protein sequence ID" value="RDY22647.1"/>
    <property type="molecule type" value="Genomic_DNA"/>
</dbReference>
<organism evidence="1 2">
    <name type="scientific">Romboutsia maritimum</name>
    <dbReference type="NCBI Taxonomy" id="2020948"/>
    <lineage>
        <taxon>Bacteria</taxon>
        <taxon>Bacillati</taxon>
        <taxon>Bacillota</taxon>
        <taxon>Clostridia</taxon>
        <taxon>Peptostreptococcales</taxon>
        <taxon>Peptostreptococcaceae</taxon>
        <taxon>Romboutsia</taxon>
    </lineage>
</organism>
<dbReference type="RefSeq" id="WP_095405254.1">
    <property type="nucleotide sequence ID" value="NZ_NOJZ02000033.1"/>
</dbReference>
<sequence>MLLNKNRKVLLILLTISFLGFIFSGCDKKVEYTTLQTKYIDICEKSKSSKSFTKKNLEELIGIKVSEEVKGKDKDSNAYTFKIDNEKLLIYTDNNNDELLFIQYNNLIGLELTYSLKTDMNFGEYYGFTGKYNSESFENQKNQLNLYLKNNNIPQK</sequence>